<organism evidence="2 3">
    <name type="scientific">Pseudoalteromonas spongiae</name>
    <dbReference type="NCBI Taxonomy" id="298657"/>
    <lineage>
        <taxon>Bacteria</taxon>
        <taxon>Pseudomonadati</taxon>
        <taxon>Pseudomonadota</taxon>
        <taxon>Gammaproteobacteria</taxon>
        <taxon>Alteromonadales</taxon>
        <taxon>Pseudoalteromonadaceae</taxon>
        <taxon>Pseudoalteromonas</taxon>
    </lineage>
</organism>
<dbReference type="Proteomes" id="UP001382455">
    <property type="component" value="Unassembled WGS sequence"/>
</dbReference>
<feature type="signal peptide" evidence="1">
    <location>
        <begin position="1"/>
        <end position="20"/>
    </location>
</feature>
<sequence length="583" mass="64447">MKYKLLAAAVFAAITPQVQGATPYVLEELGNLDYAKHAYVTDANEAGQAVGMAQGVFNIVIDIAELDFESSAMTTAYRNRERVFENRDEEITFTLDDIENGNINGDAQQFLQDFLREYYASSLYQKISGGRVSEFNIAVEYNDSTQERVIYDVEHPDYDGGLTRSVENILTSIAEDGVKAGWGSAPYTKIQFTEDGETESETHYIRDFTRRGFVMTNTGERVDLMPTEATYGGISGAYNIVQVSDGYLVVGETSVSIASDSQESLDESCDGEKVPVEVCHESYVTSGSRPLYNRHATMWRLDNALNVIETVDLGLGIVPDEDEQKRAWRSTALAVNENEIAVGYSVVRYRDGDSIRQYPVYYKDGDVVEFINEYDYLSGGRAVAINNSNIITGYASKNIENTARNKFFYHNVATGETIFPTDFFKSSSVVATDINDNGLIIGQGEVETSSSASRRQEAFIYDINKDTFTNLNDLLPCFANDGESSFPYVVAEAISISNDGTVYGTATKTVDKRDAQGNVVVDANGKVEQESVVVSVKLKYNAEGVAEKCPEKAQETYERQGASFGALGLLLLPLVAIRRRFFK</sequence>
<keyword evidence="1" id="KW-0732">Signal</keyword>
<evidence type="ECO:0000313" key="3">
    <source>
        <dbReference type="Proteomes" id="UP001382455"/>
    </source>
</evidence>
<evidence type="ECO:0000313" key="2">
    <source>
        <dbReference type="EMBL" id="MEI4549548.1"/>
    </source>
</evidence>
<evidence type="ECO:0000256" key="1">
    <source>
        <dbReference type="SAM" id="SignalP"/>
    </source>
</evidence>
<reference evidence="2 3" key="1">
    <citation type="submission" date="2023-12" db="EMBL/GenBank/DDBJ databases">
        <title>Friends and Foes: Symbiotic and Algicidal bacterial influence on Karenia brevis blooms.</title>
        <authorList>
            <person name="Fei C."/>
            <person name="Mohamed A.R."/>
            <person name="Booker A."/>
            <person name="Arshad M."/>
            <person name="Klass S."/>
            <person name="Ahn S."/>
            <person name="Gilbert P.M."/>
            <person name="Heil C.A."/>
            <person name="Martinez J.M."/>
            <person name="Amin S.A."/>
        </authorList>
    </citation>
    <scope>NUCLEOTIDE SEQUENCE [LARGE SCALE GENOMIC DNA]</scope>
    <source>
        <strain evidence="2 3">CE15</strain>
    </source>
</reference>
<dbReference type="RefSeq" id="WP_336435057.1">
    <property type="nucleotide sequence ID" value="NZ_JBAWKS010000001.1"/>
</dbReference>
<comment type="caution">
    <text evidence="2">The sequence shown here is derived from an EMBL/GenBank/DDBJ whole genome shotgun (WGS) entry which is preliminary data.</text>
</comment>
<proteinExistence type="predicted"/>
<dbReference type="NCBIfam" id="TIGR03501">
    <property type="entry name" value="GlyGly_CTERM"/>
    <property type="match status" value="1"/>
</dbReference>
<dbReference type="EMBL" id="JBAWKS010000001">
    <property type="protein sequence ID" value="MEI4549548.1"/>
    <property type="molecule type" value="Genomic_DNA"/>
</dbReference>
<dbReference type="Pfam" id="PF11949">
    <property type="entry name" value="DUF3466"/>
    <property type="match status" value="1"/>
</dbReference>
<dbReference type="InterPro" id="IPR020008">
    <property type="entry name" value="GlyGly_CTERM"/>
</dbReference>
<name>A0ABU8ERE1_9GAMM</name>
<feature type="chain" id="PRO_5047417175" evidence="1">
    <location>
        <begin position="21"/>
        <end position="583"/>
    </location>
</feature>
<protein>
    <submittedName>
        <fullName evidence="2">DUF3466 family protein</fullName>
    </submittedName>
</protein>
<gene>
    <name evidence="2" type="ORF">WAE96_07495</name>
</gene>
<keyword evidence="3" id="KW-1185">Reference proteome</keyword>
<accession>A0ABU8ERE1</accession>
<dbReference type="InterPro" id="IPR022562">
    <property type="entry name" value="DUF3466"/>
</dbReference>